<dbReference type="EMBL" id="JH126400">
    <property type="protein sequence ID" value="EGX93785.1"/>
    <property type="molecule type" value="Genomic_DNA"/>
</dbReference>
<keyword evidence="2" id="KW-1185">Reference proteome</keyword>
<gene>
    <name evidence="1" type="ORF">CCM_02054</name>
</gene>
<evidence type="ECO:0000313" key="1">
    <source>
        <dbReference type="EMBL" id="EGX93785.1"/>
    </source>
</evidence>
<sequence>MSTQKNLRHTTWRKWRMRRDAPRLPTILDPRASPLVTFGAATLVWAGLNFQAGGIHQRSNDRPLITERSHLRKTMSPPGTTLSDSLREWALSQTVFFVASAPLRGRHINISPKGLPESSLAVISPSQVAYLDSIGTGCETISHVRENGRVTMLFCSFDKVPRILRLYCTGVVVEVDDPDYGLWLKTMSGKDLMAARAIIVLNIFKVQLLQPYTKAFCTGVN</sequence>
<accession>G3JCC0</accession>
<dbReference type="GeneID" id="18164083"/>
<name>G3JCC0_CORMM</name>
<dbReference type="KEGG" id="cmt:CCM_02054"/>
<dbReference type="STRING" id="983644.G3JCC0"/>
<dbReference type="RefSeq" id="XP_006667271.1">
    <property type="nucleotide sequence ID" value="XM_006667208.1"/>
</dbReference>
<dbReference type="PANTHER" id="PTHR39336">
    <property type="entry name" value="PYRIDOXAMINE PHOSPHATE OXIDASE FAMILY PROTEIN (AFU_ORTHOLOGUE AFUA_6G11440)"/>
    <property type="match status" value="1"/>
</dbReference>
<reference evidence="1 2" key="1">
    <citation type="journal article" date="2011" name="Genome Biol.">
        <title>Genome sequence of the insect pathogenic fungus Cordyceps militaris, a valued traditional Chinese medicine.</title>
        <authorList>
            <person name="Zheng P."/>
            <person name="Xia Y."/>
            <person name="Xiao G."/>
            <person name="Xiong C."/>
            <person name="Hu X."/>
            <person name="Zhang S."/>
            <person name="Zheng H."/>
            <person name="Huang Y."/>
            <person name="Zhou Y."/>
            <person name="Wang S."/>
            <person name="Zhao G.P."/>
            <person name="Liu X."/>
            <person name="St Leger R.J."/>
            <person name="Wang C."/>
        </authorList>
    </citation>
    <scope>NUCLEOTIDE SEQUENCE [LARGE SCALE GENOMIC DNA]</scope>
    <source>
        <strain evidence="1 2">CM01</strain>
    </source>
</reference>
<dbReference type="VEuPathDB" id="FungiDB:CCM_02054"/>
<evidence type="ECO:0000313" key="2">
    <source>
        <dbReference type="Proteomes" id="UP000001610"/>
    </source>
</evidence>
<dbReference type="HOGENOM" id="CLU_1250615_0_0_1"/>
<dbReference type="Proteomes" id="UP000001610">
    <property type="component" value="Unassembled WGS sequence"/>
</dbReference>
<dbReference type="OrthoDB" id="539398at2759"/>
<protein>
    <submittedName>
        <fullName evidence="1">Pyridoxamine phosphate oxidase family protein</fullName>
    </submittedName>
</protein>
<organism evidence="1 2">
    <name type="scientific">Cordyceps militaris (strain CM01)</name>
    <name type="common">Caterpillar fungus</name>
    <dbReference type="NCBI Taxonomy" id="983644"/>
    <lineage>
        <taxon>Eukaryota</taxon>
        <taxon>Fungi</taxon>
        <taxon>Dikarya</taxon>
        <taxon>Ascomycota</taxon>
        <taxon>Pezizomycotina</taxon>
        <taxon>Sordariomycetes</taxon>
        <taxon>Hypocreomycetidae</taxon>
        <taxon>Hypocreales</taxon>
        <taxon>Cordycipitaceae</taxon>
        <taxon>Cordyceps</taxon>
    </lineage>
</organism>
<dbReference type="InParanoid" id="G3JCC0"/>
<proteinExistence type="predicted"/>
<dbReference type="InterPro" id="IPR012349">
    <property type="entry name" value="Split_barrel_FMN-bd"/>
</dbReference>
<dbReference type="PANTHER" id="PTHR39336:SF1">
    <property type="entry name" value="PYRIDOXAMINE PHOSPHATE OXIDASE FAMILY PROTEIN (AFU_ORTHOLOGUE AFUA_6G11440)"/>
    <property type="match status" value="1"/>
</dbReference>
<dbReference type="AlphaFoldDB" id="G3JCC0"/>
<dbReference type="Gene3D" id="2.30.110.10">
    <property type="entry name" value="Electron Transport, Fmn-binding Protein, Chain A"/>
    <property type="match status" value="1"/>
</dbReference>
<dbReference type="eggNOG" id="ENOG502S3ZI">
    <property type="taxonomic scope" value="Eukaryota"/>
</dbReference>